<organism evidence="4 5">
    <name type="scientific">Clostridium aminobutyricum</name>
    <dbReference type="NCBI Taxonomy" id="33953"/>
    <lineage>
        <taxon>Bacteria</taxon>
        <taxon>Bacillati</taxon>
        <taxon>Bacillota</taxon>
        <taxon>Clostridia</taxon>
        <taxon>Eubacteriales</taxon>
        <taxon>Clostridiaceae</taxon>
        <taxon>Clostridium</taxon>
    </lineage>
</organism>
<protein>
    <submittedName>
        <fullName evidence="4">DUF4367 domain-containing protein</fullName>
    </submittedName>
</protein>
<dbReference type="InterPro" id="IPR025377">
    <property type="entry name" value="DUF4367"/>
</dbReference>
<feature type="domain" description="DUF4367" evidence="3">
    <location>
        <begin position="138"/>
        <end position="241"/>
    </location>
</feature>
<dbReference type="RefSeq" id="WP_206582159.1">
    <property type="nucleotide sequence ID" value="NZ_JAFJZZ010000002.1"/>
</dbReference>
<evidence type="ECO:0000256" key="1">
    <source>
        <dbReference type="SAM" id="Coils"/>
    </source>
</evidence>
<evidence type="ECO:0000256" key="2">
    <source>
        <dbReference type="SAM" id="Phobius"/>
    </source>
</evidence>
<name>A0A939IJ82_CLOAM</name>
<keyword evidence="2" id="KW-0812">Transmembrane</keyword>
<feature type="coiled-coil region" evidence="1">
    <location>
        <begin position="5"/>
        <end position="32"/>
    </location>
</feature>
<accession>A0A939IJ82</accession>
<evidence type="ECO:0000313" key="5">
    <source>
        <dbReference type="Proteomes" id="UP000664545"/>
    </source>
</evidence>
<comment type="caution">
    <text evidence="4">The sequence shown here is derived from an EMBL/GenBank/DDBJ whole genome shotgun (WGS) entry which is preliminary data.</text>
</comment>
<keyword evidence="2" id="KW-1133">Transmembrane helix</keyword>
<gene>
    <name evidence="4" type="ORF">JYB65_08190</name>
</gene>
<proteinExistence type="predicted"/>
<keyword evidence="2" id="KW-0472">Membrane</keyword>
<sequence length="247" mass="28406">MNFENEFNEFELKKAAKEFEETEKEILEMESQGNSIVVPKTLDEKMLQMIREFEILALQKNKKKRSKRVLRLAAMIMICITATFAVITTNVDAFRIKFFDIIGIDHGEYMDINIVEKGNVSPEVKEKFPEEWDNVFYPMSLPEGYELIEADSLGSLKGLTFSMKEKEDIYISLDYTPIGEWNQSIDSENAVVGKTKVNNKDALYTSKEGRNILVWADNGYEFTLITYDITIEKAVEVADSIAYVNLQ</sequence>
<evidence type="ECO:0000313" key="4">
    <source>
        <dbReference type="EMBL" id="MBN7773338.1"/>
    </source>
</evidence>
<dbReference type="EMBL" id="JAFJZZ010000002">
    <property type="protein sequence ID" value="MBN7773338.1"/>
    <property type="molecule type" value="Genomic_DNA"/>
</dbReference>
<evidence type="ECO:0000259" key="3">
    <source>
        <dbReference type="Pfam" id="PF14285"/>
    </source>
</evidence>
<dbReference type="Proteomes" id="UP000664545">
    <property type="component" value="Unassembled WGS sequence"/>
</dbReference>
<reference evidence="4" key="1">
    <citation type="submission" date="2021-02" db="EMBL/GenBank/DDBJ databases">
        <title>Abyssanaerobacter marinus gen.nov., sp., nov, anaerobic bacterium isolated from the Onnuri vent field of Indian Ocean and suggestion of Mogibacteriaceae fam. nov., and proposal of reclassification of ambiguous this family's genus member.</title>
        <authorList>
            <person name="Kim Y.J."/>
            <person name="Yang J.-A."/>
        </authorList>
    </citation>
    <scope>NUCLEOTIDE SEQUENCE</scope>
    <source>
        <strain evidence="4">DSM 2634</strain>
    </source>
</reference>
<keyword evidence="5" id="KW-1185">Reference proteome</keyword>
<dbReference type="AlphaFoldDB" id="A0A939IJ82"/>
<keyword evidence="1" id="KW-0175">Coiled coil</keyword>
<feature type="transmembrane region" description="Helical" evidence="2">
    <location>
        <begin position="69"/>
        <end position="87"/>
    </location>
</feature>
<dbReference type="Pfam" id="PF14285">
    <property type="entry name" value="DUF4367"/>
    <property type="match status" value="1"/>
</dbReference>